<feature type="transmembrane region" description="Helical" evidence="2">
    <location>
        <begin position="295"/>
        <end position="314"/>
    </location>
</feature>
<comment type="caution">
    <text evidence="3">The sequence shown here is derived from an EMBL/GenBank/DDBJ whole genome shotgun (WGS) entry which is preliminary data.</text>
</comment>
<keyword evidence="2" id="KW-1133">Transmembrane helix</keyword>
<sequence>MFLRIGHSDRGGRWLQRGEELCHKTYHSSILFSCNRGPLELKPRGSSQISTHTYCLGWLLSSLTTYFRQRDLLTRLHRSISPGGPDDRLWQSLKVSSTTDNNRKMRVINTIASALLIPAMLDHVGGGASANSVTPPSDTTSSSLPRHGNGNPLRHSTATSPTPANPTTLVLLPPSGPNTPLAQPTSIPARLDLRNRDIRRHLGSRGDDAEEPELEPTQPEAPPLITPASGGAEPETDRLGLDANGAAVRFVQTTYYSCVTQGTYSHCGWHIPILDASSAASRIGTKREAGGMGGLALRVAIAAAGVVAIVGLVVS</sequence>
<accession>A0AAE0IL30</accession>
<feature type="compositionally biased region" description="Low complexity" evidence="1">
    <location>
        <begin position="132"/>
        <end position="145"/>
    </location>
</feature>
<keyword evidence="4" id="KW-1185">Reference proteome</keyword>
<dbReference type="AlphaFoldDB" id="A0AAE0IL30"/>
<feature type="region of interest" description="Disordered" evidence="1">
    <location>
        <begin position="128"/>
        <end position="239"/>
    </location>
</feature>
<feature type="compositionally biased region" description="Low complexity" evidence="1">
    <location>
        <begin position="156"/>
        <end position="168"/>
    </location>
</feature>
<dbReference type="Proteomes" id="UP001283341">
    <property type="component" value="Unassembled WGS sequence"/>
</dbReference>
<proteinExistence type="predicted"/>
<keyword evidence="2" id="KW-0812">Transmembrane</keyword>
<evidence type="ECO:0000256" key="1">
    <source>
        <dbReference type="SAM" id="MobiDB-lite"/>
    </source>
</evidence>
<name>A0AAE0IL30_9PEZI</name>
<keyword evidence="2" id="KW-0472">Membrane</keyword>
<protein>
    <submittedName>
        <fullName evidence="3">Uncharacterized protein</fullName>
    </submittedName>
</protein>
<organism evidence="3 4">
    <name type="scientific">Apodospora peruviana</name>
    <dbReference type="NCBI Taxonomy" id="516989"/>
    <lineage>
        <taxon>Eukaryota</taxon>
        <taxon>Fungi</taxon>
        <taxon>Dikarya</taxon>
        <taxon>Ascomycota</taxon>
        <taxon>Pezizomycotina</taxon>
        <taxon>Sordariomycetes</taxon>
        <taxon>Sordariomycetidae</taxon>
        <taxon>Sordariales</taxon>
        <taxon>Lasiosphaeriaceae</taxon>
        <taxon>Apodospora</taxon>
    </lineage>
</organism>
<evidence type="ECO:0000313" key="4">
    <source>
        <dbReference type="Proteomes" id="UP001283341"/>
    </source>
</evidence>
<reference evidence="3" key="1">
    <citation type="journal article" date="2023" name="Mol. Phylogenet. Evol.">
        <title>Genome-scale phylogeny and comparative genomics of the fungal order Sordariales.</title>
        <authorList>
            <person name="Hensen N."/>
            <person name="Bonometti L."/>
            <person name="Westerberg I."/>
            <person name="Brannstrom I.O."/>
            <person name="Guillou S."/>
            <person name="Cros-Aarteil S."/>
            <person name="Calhoun S."/>
            <person name="Haridas S."/>
            <person name="Kuo A."/>
            <person name="Mondo S."/>
            <person name="Pangilinan J."/>
            <person name="Riley R."/>
            <person name="LaButti K."/>
            <person name="Andreopoulos B."/>
            <person name="Lipzen A."/>
            <person name="Chen C."/>
            <person name="Yan M."/>
            <person name="Daum C."/>
            <person name="Ng V."/>
            <person name="Clum A."/>
            <person name="Steindorff A."/>
            <person name="Ohm R.A."/>
            <person name="Martin F."/>
            <person name="Silar P."/>
            <person name="Natvig D.O."/>
            <person name="Lalanne C."/>
            <person name="Gautier V."/>
            <person name="Ament-Velasquez S.L."/>
            <person name="Kruys A."/>
            <person name="Hutchinson M.I."/>
            <person name="Powell A.J."/>
            <person name="Barry K."/>
            <person name="Miller A.N."/>
            <person name="Grigoriev I.V."/>
            <person name="Debuchy R."/>
            <person name="Gladieux P."/>
            <person name="Hiltunen Thoren M."/>
            <person name="Johannesson H."/>
        </authorList>
    </citation>
    <scope>NUCLEOTIDE SEQUENCE</scope>
    <source>
        <strain evidence="3">CBS 118394</strain>
    </source>
</reference>
<evidence type="ECO:0000313" key="3">
    <source>
        <dbReference type="EMBL" id="KAK3326888.1"/>
    </source>
</evidence>
<gene>
    <name evidence="3" type="ORF">B0H66DRAFT_171294</name>
</gene>
<reference evidence="3" key="2">
    <citation type="submission" date="2023-06" db="EMBL/GenBank/DDBJ databases">
        <authorList>
            <consortium name="Lawrence Berkeley National Laboratory"/>
            <person name="Haridas S."/>
            <person name="Hensen N."/>
            <person name="Bonometti L."/>
            <person name="Westerberg I."/>
            <person name="Brannstrom I.O."/>
            <person name="Guillou S."/>
            <person name="Cros-Aarteil S."/>
            <person name="Calhoun S."/>
            <person name="Kuo A."/>
            <person name="Mondo S."/>
            <person name="Pangilinan J."/>
            <person name="Riley R."/>
            <person name="Labutti K."/>
            <person name="Andreopoulos B."/>
            <person name="Lipzen A."/>
            <person name="Chen C."/>
            <person name="Yanf M."/>
            <person name="Daum C."/>
            <person name="Ng V."/>
            <person name="Clum A."/>
            <person name="Steindorff A."/>
            <person name="Ohm R."/>
            <person name="Martin F."/>
            <person name="Silar P."/>
            <person name="Natvig D."/>
            <person name="Lalanne C."/>
            <person name="Gautier V."/>
            <person name="Ament-Velasquez S.L."/>
            <person name="Kruys A."/>
            <person name="Hutchinson M.I."/>
            <person name="Powell A.J."/>
            <person name="Barry K."/>
            <person name="Miller A.N."/>
            <person name="Grigoriev I.V."/>
            <person name="Debuchy R."/>
            <person name="Gladieux P."/>
            <person name="Thoren M.H."/>
            <person name="Johannesson H."/>
        </authorList>
    </citation>
    <scope>NUCLEOTIDE SEQUENCE</scope>
    <source>
        <strain evidence="3">CBS 118394</strain>
    </source>
</reference>
<dbReference type="EMBL" id="JAUEDM010000002">
    <property type="protein sequence ID" value="KAK3326888.1"/>
    <property type="molecule type" value="Genomic_DNA"/>
</dbReference>
<evidence type="ECO:0000256" key="2">
    <source>
        <dbReference type="SAM" id="Phobius"/>
    </source>
</evidence>